<reference evidence="3 5" key="1">
    <citation type="submission" date="2015-01" db="EMBL/GenBank/DDBJ databases">
        <authorList>
            <person name="MANFREDI Pablo"/>
        </authorList>
    </citation>
    <scope>NUCLEOTIDE SEQUENCE [LARGE SCALE GENOMIC DNA]</scope>
    <source>
        <strain evidence="3 5">CcD38</strain>
    </source>
</reference>
<dbReference type="PANTHER" id="PTHR37290:SF1">
    <property type="entry name" value="INNER MEMBRANE PROTEIN YIAA"/>
    <property type="match status" value="1"/>
</dbReference>
<dbReference type="InterPro" id="IPR008024">
    <property type="entry name" value="YiaAB"/>
</dbReference>
<reference evidence="4 6" key="2">
    <citation type="submission" date="2017-08" db="EMBL/GenBank/DDBJ databases">
        <title>Capnocytophaga canis 17-158 assembly.</title>
        <authorList>
            <person name="Gulvik C.A."/>
        </authorList>
    </citation>
    <scope>NUCLEOTIDE SEQUENCE [LARGE SCALE GENOMIC DNA]</scope>
    <source>
        <strain evidence="4 6">17-158</strain>
    </source>
</reference>
<name>A0A0B7HVS6_9FLAO</name>
<evidence type="ECO:0000313" key="6">
    <source>
        <dbReference type="Proteomes" id="UP000265497"/>
    </source>
</evidence>
<dbReference type="GO" id="GO:0005886">
    <property type="term" value="C:plasma membrane"/>
    <property type="evidence" value="ECO:0007669"/>
    <property type="project" value="TreeGrafter"/>
</dbReference>
<evidence type="ECO:0000313" key="3">
    <source>
        <dbReference type="EMBL" id="CEN48936.1"/>
    </source>
</evidence>
<feature type="domain" description="YiaAB two helix" evidence="2">
    <location>
        <begin position="72"/>
        <end position="125"/>
    </location>
</feature>
<evidence type="ECO:0000256" key="1">
    <source>
        <dbReference type="SAM" id="Phobius"/>
    </source>
</evidence>
<keyword evidence="1" id="KW-1133">Transmembrane helix</keyword>
<dbReference type="Proteomes" id="UP000265497">
    <property type="component" value="Unassembled WGS sequence"/>
</dbReference>
<evidence type="ECO:0000259" key="2">
    <source>
        <dbReference type="Pfam" id="PF05360"/>
    </source>
</evidence>
<evidence type="ECO:0000313" key="5">
    <source>
        <dbReference type="Proteomes" id="UP000045051"/>
    </source>
</evidence>
<gene>
    <name evidence="3" type="ORF">CCAND38_700003</name>
    <name evidence="4" type="ORF">CKY20_06835</name>
</gene>
<evidence type="ECO:0000313" key="4">
    <source>
        <dbReference type="EMBL" id="RIY36640.1"/>
    </source>
</evidence>
<feature type="transmembrane region" description="Helical" evidence="1">
    <location>
        <begin position="71"/>
        <end position="91"/>
    </location>
</feature>
<keyword evidence="1" id="KW-0472">Membrane</keyword>
<dbReference type="InterPro" id="IPR038972">
    <property type="entry name" value="YiaA-like"/>
</dbReference>
<dbReference type="Proteomes" id="UP000045051">
    <property type="component" value="Unassembled WGS sequence"/>
</dbReference>
<feature type="domain" description="YiaAB two helix" evidence="2">
    <location>
        <begin position="9"/>
        <end position="61"/>
    </location>
</feature>
<dbReference type="PANTHER" id="PTHR37290">
    <property type="entry name" value="INNER MEMBRANE PROTEIN YIAA-RELATED"/>
    <property type="match status" value="1"/>
</dbReference>
<feature type="transmembrane region" description="Helical" evidence="1">
    <location>
        <begin position="7"/>
        <end position="27"/>
    </location>
</feature>
<dbReference type="AlphaFoldDB" id="A0A0B7HVS6"/>
<feature type="transmembrane region" description="Helical" evidence="1">
    <location>
        <begin position="39"/>
        <end position="59"/>
    </location>
</feature>
<keyword evidence="1" id="KW-0812">Transmembrane</keyword>
<dbReference type="EMBL" id="NSDI01000005">
    <property type="protein sequence ID" value="RIY36640.1"/>
    <property type="molecule type" value="Genomic_DNA"/>
</dbReference>
<organism evidence="3 5">
    <name type="scientific">Capnocytophaga canis</name>
    <dbReference type="NCBI Taxonomy" id="1848903"/>
    <lineage>
        <taxon>Bacteria</taxon>
        <taxon>Pseudomonadati</taxon>
        <taxon>Bacteroidota</taxon>
        <taxon>Flavobacteriia</taxon>
        <taxon>Flavobacteriales</taxon>
        <taxon>Flavobacteriaceae</taxon>
        <taxon>Capnocytophaga</taxon>
    </lineage>
</organism>
<dbReference type="Pfam" id="PF05360">
    <property type="entry name" value="YiaAB"/>
    <property type="match status" value="2"/>
</dbReference>
<dbReference type="EMBL" id="CDOI01000185">
    <property type="protein sequence ID" value="CEN48936.1"/>
    <property type="molecule type" value="Genomic_DNA"/>
</dbReference>
<dbReference type="RefSeq" id="WP_042345092.1">
    <property type="nucleotide sequence ID" value="NZ_BOQK01000004.1"/>
</dbReference>
<accession>A0A0B7HVS6</accession>
<keyword evidence="5" id="KW-1185">Reference proteome</keyword>
<sequence>MNQKPSSAFIGASWIALGIGFLGYMIGLWRAEMLLSEKGYYFTVLMYGLFAVISVQKSVRDRLEGIPVTDIYYGISWFSTILSIVLLVVGLWNADTLLPSEKGFYAFSFILAIFSAIAVQKNTRDSKNFDLDFSSHSPKKEDDFHIKNESNS</sequence>
<protein>
    <submittedName>
        <fullName evidence="3">YiaAB two helix domain-containing protein</fullName>
    </submittedName>
</protein>
<dbReference type="GO" id="GO:0006974">
    <property type="term" value="P:DNA damage response"/>
    <property type="evidence" value="ECO:0007669"/>
    <property type="project" value="TreeGrafter"/>
</dbReference>
<dbReference type="NCBIfam" id="NF008482">
    <property type="entry name" value="PRK11383.1"/>
    <property type="match status" value="1"/>
</dbReference>
<dbReference type="GeneID" id="97263656"/>
<proteinExistence type="predicted"/>
<feature type="transmembrane region" description="Helical" evidence="1">
    <location>
        <begin position="103"/>
        <end position="119"/>
    </location>
</feature>